<protein>
    <recommendedName>
        <fullName evidence="2">DUF2157 domain-containing protein</fullName>
    </recommendedName>
</protein>
<evidence type="ECO:0000313" key="3">
    <source>
        <dbReference type="EMBL" id="GGK56043.1"/>
    </source>
</evidence>
<dbReference type="RefSeq" id="WP_188829651.1">
    <property type="nucleotide sequence ID" value="NZ_BMMW01000003.1"/>
</dbReference>
<evidence type="ECO:0000313" key="4">
    <source>
        <dbReference type="Proteomes" id="UP000612956"/>
    </source>
</evidence>
<feature type="transmembrane region" description="Helical" evidence="1">
    <location>
        <begin position="77"/>
        <end position="103"/>
    </location>
</feature>
<reference evidence="3" key="1">
    <citation type="journal article" date="2014" name="Int. J. Syst. Evol. Microbiol.">
        <title>Complete genome sequence of Corynebacterium casei LMG S-19264T (=DSM 44701T), isolated from a smear-ripened cheese.</title>
        <authorList>
            <consortium name="US DOE Joint Genome Institute (JGI-PGF)"/>
            <person name="Walter F."/>
            <person name="Albersmeier A."/>
            <person name="Kalinowski J."/>
            <person name="Ruckert C."/>
        </authorList>
    </citation>
    <scope>NUCLEOTIDE SEQUENCE</scope>
    <source>
        <strain evidence="3">CGMCC 4.7278</strain>
    </source>
</reference>
<keyword evidence="1" id="KW-0812">Transmembrane</keyword>
<feature type="transmembrane region" description="Helical" evidence="1">
    <location>
        <begin position="188"/>
        <end position="206"/>
    </location>
</feature>
<keyword evidence="1" id="KW-1133">Transmembrane helix</keyword>
<feature type="transmembrane region" description="Helical" evidence="1">
    <location>
        <begin position="165"/>
        <end position="182"/>
    </location>
</feature>
<evidence type="ECO:0000256" key="1">
    <source>
        <dbReference type="SAM" id="Phobius"/>
    </source>
</evidence>
<sequence length="328" mass="33064">MTQAVAVAVERLVADGVLSPAQRDAVLHATEEARRDARPTFGRALAEAVAYLGAAIVFAGVVVLIDYGWDDLAQTGQVLLLVVAAGCSIAGGVVVVGGCRGIFRRVPIAPAGRVRLAAILFALGTCIGCAAVAIALDAADRESPAAVALTGLVLALLTYLMVPSVIGLALIGVAAGVTAAVLADYSHWTGALLLVIAAGWFAVAYRRVLVANWAGYLIGGVTGVVGAQALGEGESAWQPSVTAVVGLVALALAFARWEPVLVIGGAAALAIALGEVLFRTTDGGVGVPAIVITVGLIVLAVAIGVIVREQRGRERPVAAGSRCDLDVG</sequence>
<comment type="caution">
    <text evidence="3">The sequence shown here is derived from an EMBL/GenBank/DDBJ whole genome shotgun (WGS) entry which is preliminary data.</text>
</comment>
<feature type="transmembrane region" description="Helical" evidence="1">
    <location>
        <begin position="284"/>
        <end position="307"/>
    </location>
</feature>
<gene>
    <name evidence="3" type="ORF">GCM10011591_30040</name>
</gene>
<feature type="transmembrane region" description="Helical" evidence="1">
    <location>
        <begin position="236"/>
        <end position="255"/>
    </location>
</feature>
<proteinExistence type="predicted"/>
<accession>A0A917QLB6</accession>
<keyword evidence="4" id="KW-1185">Reference proteome</keyword>
<organism evidence="3 4">
    <name type="scientific">Nocardia camponoti</name>
    <dbReference type="NCBI Taxonomy" id="1616106"/>
    <lineage>
        <taxon>Bacteria</taxon>
        <taxon>Bacillati</taxon>
        <taxon>Actinomycetota</taxon>
        <taxon>Actinomycetes</taxon>
        <taxon>Mycobacteriales</taxon>
        <taxon>Nocardiaceae</taxon>
        <taxon>Nocardia</taxon>
    </lineage>
</organism>
<feature type="transmembrane region" description="Helical" evidence="1">
    <location>
        <begin position="142"/>
        <end position="160"/>
    </location>
</feature>
<feature type="transmembrane region" description="Helical" evidence="1">
    <location>
        <begin position="213"/>
        <end position="230"/>
    </location>
</feature>
<feature type="domain" description="DUF2157" evidence="2">
    <location>
        <begin position="11"/>
        <end position="158"/>
    </location>
</feature>
<evidence type="ECO:0000259" key="2">
    <source>
        <dbReference type="Pfam" id="PF09925"/>
    </source>
</evidence>
<dbReference type="InterPro" id="IPR018677">
    <property type="entry name" value="DUF2157"/>
</dbReference>
<dbReference type="EMBL" id="BMMW01000003">
    <property type="protein sequence ID" value="GGK56043.1"/>
    <property type="molecule type" value="Genomic_DNA"/>
</dbReference>
<name>A0A917QLB6_9NOCA</name>
<feature type="transmembrane region" description="Helical" evidence="1">
    <location>
        <begin position="115"/>
        <end position="136"/>
    </location>
</feature>
<dbReference type="Pfam" id="PF09925">
    <property type="entry name" value="DUF2157"/>
    <property type="match status" value="1"/>
</dbReference>
<dbReference type="AlphaFoldDB" id="A0A917QLB6"/>
<feature type="transmembrane region" description="Helical" evidence="1">
    <location>
        <begin position="260"/>
        <end position="278"/>
    </location>
</feature>
<dbReference type="Proteomes" id="UP000612956">
    <property type="component" value="Unassembled WGS sequence"/>
</dbReference>
<reference evidence="3" key="2">
    <citation type="submission" date="2020-09" db="EMBL/GenBank/DDBJ databases">
        <authorList>
            <person name="Sun Q."/>
            <person name="Zhou Y."/>
        </authorList>
    </citation>
    <scope>NUCLEOTIDE SEQUENCE</scope>
    <source>
        <strain evidence="3">CGMCC 4.7278</strain>
    </source>
</reference>
<keyword evidence="1" id="KW-0472">Membrane</keyword>
<feature type="transmembrane region" description="Helical" evidence="1">
    <location>
        <begin position="44"/>
        <end position="65"/>
    </location>
</feature>